<evidence type="ECO:0000313" key="1">
    <source>
        <dbReference type="EMBL" id="PMQ19569.1"/>
    </source>
</evidence>
<dbReference type="EMBL" id="PNQX01000002">
    <property type="protein sequence ID" value="PMQ19569.1"/>
    <property type="molecule type" value="Genomic_DNA"/>
</dbReference>
<gene>
    <name evidence="1" type="ORF">CIK84_12915</name>
</gene>
<accession>A0A2N7S0A6</accession>
<sequence length="60" mass="6451">MMNLEVIAADFSDEEVLGVAVGALVLADQRTDPMRLVVESLKSVSQLVGPARFNDISCET</sequence>
<protein>
    <submittedName>
        <fullName evidence="1">Uncharacterized protein</fullName>
    </submittedName>
</protein>
<organism evidence="1 2">
    <name type="scientific">Glutamicibacter arilaitensis</name>
    <dbReference type="NCBI Taxonomy" id="256701"/>
    <lineage>
        <taxon>Bacteria</taxon>
        <taxon>Bacillati</taxon>
        <taxon>Actinomycetota</taxon>
        <taxon>Actinomycetes</taxon>
        <taxon>Micrococcales</taxon>
        <taxon>Micrococcaceae</taxon>
        <taxon>Glutamicibacter</taxon>
    </lineage>
</organism>
<reference evidence="1 2" key="1">
    <citation type="journal article" date="2017" name="Elife">
        <title>Extensive horizontal gene transfer in cheese-associated bacteria.</title>
        <authorList>
            <person name="Bonham K.S."/>
            <person name="Wolfe B.E."/>
            <person name="Dutton R.J."/>
        </authorList>
    </citation>
    <scope>NUCLEOTIDE SEQUENCE [LARGE SCALE GENOMIC DNA]</scope>
    <source>
        <strain evidence="1 2">JB182</strain>
    </source>
</reference>
<dbReference type="AlphaFoldDB" id="A0A2N7S0A6"/>
<evidence type="ECO:0000313" key="2">
    <source>
        <dbReference type="Proteomes" id="UP000235739"/>
    </source>
</evidence>
<name>A0A2N7S0A6_9MICC</name>
<dbReference type="Proteomes" id="UP000235739">
    <property type="component" value="Unassembled WGS sequence"/>
</dbReference>
<comment type="caution">
    <text evidence="1">The sequence shown here is derived from an EMBL/GenBank/DDBJ whole genome shotgun (WGS) entry which is preliminary data.</text>
</comment>
<proteinExistence type="predicted"/>